<feature type="transmembrane region" description="Helical" evidence="1">
    <location>
        <begin position="48"/>
        <end position="73"/>
    </location>
</feature>
<comment type="caution">
    <text evidence="2">The sequence shown here is derived from an EMBL/GenBank/DDBJ whole genome shotgun (WGS) entry which is preliminary data.</text>
</comment>
<gene>
    <name evidence="2" type="ORF">EOE67_11080</name>
</gene>
<feature type="transmembrane region" description="Helical" evidence="1">
    <location>
        <begin position="20"/>
        <end position="36"/>
    </location>
</feature>
<protein>
    <submittedName>
        <fullName evidence="2">Uncharacterized protein</fullName>
    </submittedName>
</protein>
<dbReference type="Proteomes" id="UP000283077">
    <property type="component" value="Unassembled WGS sequence"/>
</dbReference>
<keyword evidence="3" id="KW-1185">Reference proteome</keyword>
<evidence type="ECO:0000256" key="1">
    <source>
        <dbReference type="SAM" id="Phobius"/>
    </source>
</evidence>
<feature type="transmembrane region" description="Helical" evidence="1">
    <location>
        <begin position="184"/>
        <end position="203"/>
    </location>
</feature>
<reference evidence="2 3" key="1">
    <citation type="submission" date="2019-01" db="EMBL/GenBank/DDBJ databases">
        <authorList>
            <person name="Chen W.-M."/>
        </authorList>
    </citation>
    <scope>NUCLEOTIDE SEQUENCE [LARGE SCALE GENOMIC DNA]</scope>
    <source>
        <strain evidence="2 3">KYPC3</strain>
    </source>
</reference>
<proteinExistence type="predicted"/>
<evidence type="ECO:0000313" key="3">
    <source>
        <dbReference type="Proteomes" id="UP000283077"/>
    </source>
</evidence>
<dbReference type="RefSeq" id="WP_127699150.1">
    <property type="nucleotide sequence ID" value="NZ_SACS01000011.1"/>
</dbReference>
<organism evidence="2 3">
    <name type="scientific">Rheinheimera riviphila</name>
    <dbReference type="NCBI Taxonomy" id="1834037"/>
    <lineage>
        <taxon>Bacteria</taxon>
        <taxon>Pseudomonadati</taxon>
        <taxon>Pseudomonadota</taxon>
        <taxon>Gammaproteobacteria</taxon>
        <taxon>Chromatiales</taxon>
        <taxon>Chromatiaceae</taxon>
        <taxon>Rheinheimera</taxon>
    </lineage>
</organism>
<sequence length="272" mass="31022">MKKKKISTVQQIDRKVKEVLIVNAVVTFISFLLYYFSDGMKHKSSHDLVMVTSIFFMCAALLILNSILSILYFKCRGAALFFVAQSIGIPILFLWLTGIVLWGLSNEEELLFITHSQVNIYLLFSISFQLIVSVLLFFKSKWYRRTVYALNNDKHHAYDIVTEKLNPLGFNGTFIDEYANNRHWLVAMPMAGFLSYGIISLLFPGWGKIFLVYLASCLITFGGIGLSLQGITSYFFVRKIEKRYNVSFVVGDVKFPATRKLPEEQAGGNLEN</sequence>
<keyword evidence="1" id="KW-0472">Membrane</keyword>
<keyword evidence="1" id="KW-1133">Transmembrane helix</keyword>
<feature type="transmembrane region" description="Helical" evidence="1">
    <location>
        <begin position="120"/>
        <end position="138"/>
    </location>
</feature>
<feature type="transmembrane region" description="Helical" evidence="1">
    <location>
        <begin position="209"/>
        <end position="237"/>
    </location>
</feature>
<evidence type="ECO:0000313" key="2">
    <source>
        <dbReference type="EMBL" id="RVU37134.1"/>
    </source>
</evidence>
<name>A0A437QRK6_9GAMM</name>
<accession>A0A437QRK6</accession>
<dbReference type="AlphaFoldDB" id="A0A437QRK6"/>
<dbReference type="OrthoDB" id="9827526at2"/>
<feature type="transmembrane region" description="Helical" evidence="1">
    <location>
        <begin position="80"/>
        <end position="104"/>
    </location>
</feature>
<keyword evidence="1" id="KW-0812">Transmembrane</keyword>
<dbReference type="EMBL" id="SACS01000011">
    <property type="protein sequence ID" value="RVU37134.1"/>
    <property type="molecule type" value="Genomic_DNA"/>
</dbReference>